<evidence type="ECO:0000256" key="4">
    <source>
        <dbReference type="ARBA" id="ARBA00022982"/>
    </source>
</evidence>
<feature type="compositionally biased region" description="Acidic residues" evidence="7">
    <location>
        <begin position="36"/>
        <end position="56"/>
    </location>
</feature>
<dbReference type="SUPFAM" id="SSF46626">
    <property type="entry name" value="Cytochrome c"/>
    <property type="match status" value="1"/>
</dbReference>
<dbReference type="OrthoDB" id="7933886at2"/>
<evidence type="ECO:0000256" key="7">
    <source>
        <dbReference type="SAM" id="MobiDB-lite"/>
    </source>
</evidence>
<dbReference type="GO" id="GO:0009055">
    <property type="term" value="F:electron transfer activity"/>
    <property type="evidence" value="ECO:0007669"/>
    <property type="project" value="InterPro"/>
</dbReference>
<feature type="domain" description="Cytochrome c" evidence="8">
    <location>
        <begin position="54"/>
        <end position="129"/>
    </location>
</feature>
<dbReference type="Pfam" id="PF13442">
    <property type="entry name" value="Cytochrome_CBB3"/>
    <property type="match status" value="1"/>
</dbReference>
<dbReference type="InterPro" id="IPR009056">
    <property type="entry name" value="Cyt_c-like_dom"/>
</dbReference>
<keyword evidence="2 6" id="KW-0349">Heme</keyword>
<organism evidence="9 10">
    <name type="scientific">Aliicoccus persicus</name>
    <dbReference type="NCBI Taxonomy" id="930138"/>
    <lineage>
        <taxon>Bacteria</taxon>
        <taxon>Bacillati</taxon>
        <taxon>Bacillota</taxon>
        <taxon>Bacilli</taxon>
        <taxon>Bacillales</taxon>
        <taxon>Staphylococcaceae</taxon>
        <taxon>Aliicoccus</taxon>
    </lineage>
</organism>
<dbReference type="InterPro" id="IPR051811">
    <property type="entry name" value="Cytochrome_c550/c551-like"/>
</dbReference>
<dbReference type="Proteomes" id="UP000243605">
    <property type="component" value="Unassembled WGS sequence"/>
</dbReference>
<keyword evidence="1" id="KW-0813">Transport</keyword>
<keyword evidence="3 6" id="KW-0479">Metal-binding</keyword>
<evidence type="ECO:0000259" key="8">
    <source>
        <dbReference type="PROSITE" id="PS51007"/>
    </source>
</evidence>
<accession>A0A662Z364</accession>
<dbReference type="AlphaFoldDB" id="A0A662Z364"/>
<name>A0A662Z364_9STAP</name>
<feature type="region of interest" description="Disordered" evidence="7">
    <location>
        <begin position="32"/>
        <end position="70"/>
    </location>
</feature>
<dbReference type="GO" id="GO:0020037">
    <property type="term" value="F:heme binding"/>
    <property type="evidence" value="ECO:0007669"/>
    <property type="project" value="InterPro"/>
</dbReference>
<dbReference type="PROSITE" id="PS51007">
    <property type="entry name" value="CYTC"/>
    <property type="match status" value="1"/>
</dbReference>
<protein>
    <submittedName>
        <fullName evidence="9">Cytochrome c550</fullName>
    </submittedName>
</protein>
<dbReference type="EMBL" id="FOIT01000001">
    <property type="protein sequence ID" value="SEV84964.1"/>
    <property type="molecule type" value="Genomic_DNA"/>
</dbReference>
<evidence type="ECO:0000256" key="3">
    <source>
        <dbReference type="ARBA" id="ARBA00022723"/>
    </source>
</evidence>
<sequence length="129" mass="13825">MNNNPAIPFLLIILLGIGLVFLLSAYGADQMNNETDTADSSESTEESDDSGEEGDETASTSDFDPETFARDNCASCHGQDFTGGMGPDIYGKDPETFMSVVREGQGPMPAFSTDQISDEDLEVLAAHFE</sequence>
<evidence type="ECO:0000313" key="10">
    <source>
        <dbReference type="Proteomes" id="UP000243605"/>
    </source>
</evidence>
<dbReference type="PANTHER" id="PTHR37823:SF4">
    <property type="entry name" value="MENAQUINOL-CYTOCHROME C REDUCTASE CYTOCHROME B_C SUBUNIT"/>
    <property type="match status" value="1"/>
</dbReference>
<dbReference type="PANTHER" id="PTHR37823">
    <property type="entry name" value="CYTOCHROME C-553-LIKE"/>
    <property type="match status" value="1"/>
</dbReference>
<keyword evidence="5 6" id="KW-0408">Iron</keyword>
<evidence type="ECO:0000256" key="1">
    <source>
        <dbReference type="ARBA" id="ARBA00022448"/>
    </source>
</evidence>
<evidence type="ECO:0000256" key="5">
    <source>
        <dbReference type="ARBA" id="ARBA00023004"/>
    </source>
</evidence>
<proteinExistence type="predicted"/>
<dbReference type="RefSeq" id="WP_091473508.1">
    <property type="nucleotide sequence ID" value="NZ_FOIT01000001.1"/>
</dbReference>
<dbReference type="GO" id="GO:0046872">
    <property type="term" value="F:metal ion binding"/>
    <property type="evidence" value="ECO:0007669"/>
    <property type="project" value="UniProtKB-KW"/>
</dbReference>
<evidence type="ECO:0000256" key="6">
    <source>
        <dbReference type="PROSITE-ProRule" id="PRU00433"/>
    </source>
</evidence>
<keyword evidence="4" id="KW-0249">Electron transport</keyword>
<keyword evidence="10" id="KW-1185">Reference proteome</keyword>
<reference evidence="9 10" key="1">
    <citation type="submission" date="2016-10" db="EMBL/GenBank/DDBJ databases">
        <authorList>
            <person name="Varghese N."/>
            <person name="Submissions S."/>
        </authorList>
    </citation>
    <scope>NUCLEOTIDE SEQUENCE [LARGE SCALE GENOMIC DNA]</scope>
    <source>
        <strain evidence="9 10">IBRC-M10081</strain>
    </source>
</reference>
<gene>
    <name evidence="9" type="ORF">SAMN05192557_0464</name>
</gene>
<dbReference type="Gene3D" id="1.10.760.10">
    <property type="entry name" value="Cytochrome c-like domain"/>
    <property type="match status" value="1"/>
</dbReference>
<evidence type="ECO:0000256" key="2">
    <source>
        <dbReference type="ARBA" id="ARBA00022617"/>
    </source>
</evidence>
<dbReference type="InterPro" id="IPR036909">
    <property type="entry name" value="Cyt_c-like_dom_sf"/>
</dbReference>
<evidence type="ECO:0000313" key="9">
    <source>
        <dbReference type="EMBL" id="SEV84964.1"/>
    </source>
</evidence>